<feature type="region of interest" description="Disordered" evidence="1">
    <location>
        <begin position="760"/>
        <end position="792"/>
    </location>
</feature>
<reference evidence="2" key="1">
    <citation type="submission" date="2020-11" db="EMBL/GenBank/DDBJ databases">
        <authorList>
            <person name="Tran Van P."/>
        </authorList>
    </citation>
    <scope>NUCLEOTIDE SEQUENCE</scope>
</reference>
<name>A0A7R8VQ96_TIMDO</name>
<proteinExistence type="predicted"/>
<dbReference type="AlphaFoldDB" id="A0A7R8VQ96"/>
<dbReference type="EMBL" id="OA568075">
    <property type="protein sequence ID" value="CAD7201138.1"/>
    <property type="molecule type" value="Genomic_DNA"/>
</dbReference>
<accession>A0A7R8VQ96</accession>
<feature type="region of interest" description="Disordered" evidence="1">
    <location>
        <begin position="684"/>
        <end position="705"/>
    </location>
</feature>
<evidence type="ECO:0000256" key="1">
    <source>
        <dbReference type="SAM" id="MobiDB-lite"/>
    </source>
</evidence>
<sequence>MERTSRGKFEGGDAAWEEERLKSYSTSEVRLIEIQENLCADIKDGINQCHFLAEENEQLLEEWWFNKQMEEPDLFKFLCINTLKHCCPENHYGMECKACPGFPDNVCNKNGKCKLILIAERPRSMVLELGKVMEHAYVNQATLGIFVTSVLQITMNHIEININFCVLSAIYLVMEDATKEVLKEVALRVSHSSLMSSDRMKPGDWAVVLLASKDDLKVLVVGTSLDGYRIVRIFVACVKKMNVQFIRCLREPVTSEEHSGRFQHRNMLSSLLTPLPHSSPSFEIRSLYPRDQALVLYIAIIVTVTDSCSDYFASAVSVPTSLTGMWKEGVGATVANSQVATSLPVSAFGTGRVILETWTREPSINVINHVLNAKVMARICVKTVLKDTFVKTICVSLLSKHTNWIQIAGVILALPLGVSSHQGPFSPTPSMWRVGTHKLSHLAKRLQGESDPTYVHSMWWVGTHKLSHLAKRLQGEIDPPYLHSMWRVRTHKLSHLTKCLQGESDPPYLHSMWRVGTHKLSHLAKRLQGESDPPYLHSMWRIGTHKLSHLVKRLQGESDPPYLHSMWRVGTHKLSRLAKRLQGESEPPDTGCESGIQEKLVANCGCLVKPLLSVHMHSAYPWQTIDHRAMPVISLGRTSVMSFLDDLWTVNGLQCRAEDDQPITHYEDDEDEVFLGFDNTVEAYVPPPDGSGEDGDISSTPDDTAPDIDMRLAIKCIECGSENNPNCGRIFSGDMEEDLKECDPDINSCLTLVEACERRQGTNDEVAPHQRENTSAIPDGDYQPCTSTPPIR</sequence>
<gene>
    <name evidence="2" type="ORF">TDIB3V08_LOCUS7341</name>
</gene>
<protein>
    <submittedName>
        <fullName evidence="2">Uncharacterized protein</fullName>
    </submittedName>
</protein>
<evidence type="ECO:0000313" key="2">
    <source>
        <dbReference type="EMBL" id="CAD7201138.1"/>
    </source>
</evidence>
<feature type="compositionally biased region" description="Basic and acidic residues" evidence="1">
    <location>
        <begin position="760"/>
        <end position="772"/>
    </location>
</feature>
<organism evidence="2">
    <name type="scientific">Timema douglasi</name>
    <name type="common">Walking stick</name>
    <dbReference type="NCBI Taxonomy" id="61478"/>
    <lineage>
        <taxon>Eukaryota</taxon>
        <taxon>Metazoa</taxon>
        <taxon>Ecdysozoa</taxon>
        <taxon>Arthropoda</taxon>
        <taxon>Hexapoda</taxon>
        <taxon>Insecta</taxon>
        <taxon>Pterygota</taxon>
        <taxon>Neoptera</taxon>
        <taxon>Polyneoptera</taxon>
        <taxon>Phasmatodea</taxon>
        <taxon>Timematodea</taxon>
        <taxon>Timematoidea</taxon>
        <taxon>Timematidae</taxon>
        <taxon>Timema</taxon>
    </lineage>
</organism>